<accession>A0A545TS31</accession>
<dbReference type="OrthoDB" id="5405941at2"/>
<proteinExistence type="predicted"/>
<dbReference type="AlphaFoldDB" id="A0A545TS31"/>
<comment type="caution">
    <text evidence="1">The sequence shown here is derived from an EMBL/GenBank/DDBJ whole genome shotgun (WGS) entry which is preliminary data.</text>
</comment>
<sequence length="142" mass="16251">MDNNSLFDDLVALEKCSFPKKCATCGLVYLNVEDFVAKTEAINKKTGLKSSEGDEGETILELFRNCSCGSTLLDFFENRRDTSGRGKKRRKAFEKVLVHLVKNGMDRKLARQELLYYMKHKKSKILEEAGLFDSWRRKKSSG</sequence>
<gene>
    <name evidence="1" type="ORF">FLL46_26810</name>
</gene>
<dbReference type="RefSeq" id="WP_142935519.1">
    <property type="nucleotide sequence ID" value="NZ_ML660175.1"/>
</dbReference>
<evidence type="ECO:0000313" key="2">
    <source>
        <dbReference type="Proteomes" id="UP000315439"/>
    </source>
</evidence>
<reference evidence="1 2" key="1">
    <citation type="submission" date="2019-07" db="EMBL/GenBank/DDBJ databases">
        <title>Draft genome for Aliikangiella sp. M105.</title>
        <authorList>
            <person name="Wang G."/>
        </authorList>
    </citation>
    <scope>NUCLEOTIDE SEQUENCE [LARGE SCALE GENOMIC DNA]</scope>
    <source>
        <strain evidence="1 2">M105</strain>
    </source>
</reference>
<protein>
    <submittedName>
        <fullName evidence="1">Oxidoreductase</fullName>
    </submittedName>
</protein>
<name>A0A545TS31_9GAMM</name>
<dbReference type="Proteomes" id="UP000315439">
    <property type="component" value="Unassembled WGS sequence"/>
</dbReference>
<organism evidence="1 2">
    <name type="scientific">Aliikangiella coralliicola</name>
    <dbReference type="NCBI Taxonomy" id="2592383"/>
    <lineage>
        <taxon>Bacteria</taxon>
        <taxon>Pseudomonadati</taxon>
        <taxon>Pseudomonadota</taxon>
        <taxon>Gammaproteobacteria</taxon>
        <taxon>Oceanospirillales</taxon>
        <taxon>Pleioneaceae</taxon>
        <taxon>Aliikangiella</taxon>
    </lineage>
</organism>
<keyword evidence="2" id="KW-1185">Reference proteome</keyword>
<dbReference type="EMBL" id="VIKS01000019">
    <property type="protein sequence ID" value="TQV80022.1"/>
    <property type="molecule type" value="Genomic_DNA"/>
</dbReference>
<evidence type="ECO:0000313" key="1">
    <source>
        <dbReference type="EMBL" id="TQV80022.1"/>
    </source>
</evidence>